<dbReference type="InterPro" id="IPR015500">
    <property type="entry name" value="Peptidase_S8_subtilisin-rel"/>
</dbReference>
<accession>A0A0F9SYV1</accession>
<proteinExistence type="inferred from homology"/>
<keyword evidence="3" id="KW-0378">Hydrolase</keyword>
<dbReference type="PANTHER" id="PTHR43806:SF11">
    <property type="entry name" value="CEREVISIN-RELATED"/>
    <property type="match status" value="1"/>
</dbReference>
<keyword evidence="4" id="KW-0720">Serine protease</keyword>
<dbReference type="InterPro" id="IPR050131">
    <property type="entry name" value="Peptidase_S8_subtilisin-like"/>
</dbReference>
<reference evidence="6" key="1">
    <citation type="journal article" date="2015" name="Nature">
        <title>Complex archaea that bridge the gap between prokaryotes and eukaryotes.</title>
        <authorList>
            <person name="Spang A."/>
            <person name="Saw J.H."/>
            <person name="Jorgensen S.L."/>
            <person name="Zaremba-Niedzwiedzka K."/>
            <person name="Martijn J."/>
            <person name="Lind A.E."/>
            <person name="van Eijk R."/>
            <person name="Schleper C."/>
            <person name="Guy L."/>
            <person name="Ettema T.J."/>
        </authorList>
    </citation>
    <scope>NUCLEOTIDE SEQUENCE</scope>
</reference>
<feature type="domain" description="Cadherin" evidence="5">
    <location>
        <begin position="722"/>
        <end position="798"/>
    </location>
</feature>
<evidence type="ECO:0000256" key="1">
    <source>
        <dbReference type="ARBA" id="ARBA00011073"/>
    </source>
</evidence>
<dbReference type="InterPro" id="IPR023828">
    <property type="entry name" value="Peptidase_S8_Ser-AS"/>
</dbReference>
<evidence type="ECO:0000259" key="5">
    <source>
        <dbReference type="SMART" id="SM00112"/>
    </source>
</evidence>
<dbReference type="InterPro" id="IPR036852">
    <property type="entry name" value="Peptidase_S8/S53_dom_sf"/>
</dbReference>
<evidence type="ECO:0000256" key="4">
    <source>
        <dbReference type="ARBA" id="ARBA00022825"/>
    </source>
</evidence>
<dbReference type="GO" id="GO:0006508">
    <property type="term" value="P:proteolysis"/>
    <property type="evidence" value="ECO:0007669"/>
    <property type="project" value="UniProtKB-KW"/>
</dbReference>
<dbReference type="Pfam" id="PF00082">
    <property type="entry name" value="Peptidase_S8"/>
    <property type="match status" value="1"/>
</dbReference>
<evidence type="ECO:0000313" key="6">
    <source>
        <dbReference type="EMBL" id="KKN34408.1"/>
    </source>
</evidence>
<protein>
    <recommendedName>
        <fullName evidence="5">Cadherin domain-containing protein</fullName>
    </recommendedName>
</protein>
<dbReference type="InterPro" id="IPR015919">
    <property type="entry name" value="Cadherin-like_sf"/>
</dbReference>
<name>A0A0F9SYV1_9ZZZZ</name>
<feature type="domain" description="Cadherin" evidence="5">
    <location>
        <begin position="925"/>
        <end position="1004"/>
    </location>
</feature>
<dbReference type="PROSITE" id="PS00138">
    <property type="entry name" value="SUBTILASE_SER"/>
    <property type="match status" value="1"/>
</dbReference>
<dbReference type="GO" id="GO:0004252">
    <property type="term" value="F:serine-type endopeptidase activity"/>
    <property type="evidence" value="ECO:0007669"/>
    <property type="project" value="InterPro"/>
</dbReference>
<dbReference type="GO" id="GO:0016020">
    <property type="term" value="C:membrane"/>
    <property type="evidence" value="ECO:0007669"/>
    <property type="project" value="InterPro"/>
</dbReference>
<dbReference type="CDD" id="cd11304">
    <property type="entry name" value="Cadherin_repeat"/>
    <property type="match status" value="2"/>
</dbReference>
<comment type="caution">
    <text evidence="6">The sequence shown here is derived from an EMBL/GenBank/DDBJ whole genome shotgun (WGS) entry which is preliminary data.</text>
</comment>
<organism evidence="6">
    <name type="scientific">marine sediment metagenome</name>
    <dbReference type="NCBI Taxonomy" id="412755"/>
    <lineage>
        <taxon>unclassified sequences</taxon>
        <taxon>metagenomes</taxon>
        <taxon>ecological metagenomes</taxon>
    </lineage>
</organism>
<dbReference type="EMBL" id="LAZR01002108">
    <property type="protein sequence ID" value="KKN34408.1"/>
    <property type="molecule type" value="Genomic_DNA"/>
</dbReference>
<dbReference type="SUPFAM" id="SSF52743">
    <property type="entry name" value="Subtilisin-like"/>
    <property type="match status" value="1"/>
</dbReference>
<dbReference type="GO" id="GO:0005509">
    <property type="term" value="F:calcium ion binding"/>
    <property type="evidence" value="ECO:0007669"/>
    <property type="project" value="InterPro"/>
</dbReference>
<comment type="similarity">
    <text evidence="1">Belongs to the peptidase S8 family.</text>
</comment>
<keyword evidence="2" id="KW-0645">Protease</keyword>
<dbReference type="Gene3D" id="2.60.40.10">
    <property type="entry name" value="Immunoglobulins"/>
    <property type="match status" value="7"/>
</dbReference>
<dbReference type="GO" id="GO:0005615">
    <property type="term" value="C:extracellular space"/>
    <property type="evidence" value="ECO:0007669"/>
    <property type="project" value="TreeGrafter"/>
</dbReference>
<dbReference type="SUPFAM" id="SSF49313">
    <property type="entry name" value="Cadherin-like"/>
    <property type="match status" value="4"/>
</dbReference>
<feature type="domain" description="Cadherin" evidence="5">
    <location>
        <begin position="1026"/>
        <end position="1101"/>
    </location>
</feature>
<dbReference type="Pfam" id="PF05345">
    <property type="entry name" value="He_PIG"/>
    <property type="match status" value="7"/>
</dbReference>
<evidence type="ECO:0000256" key="3">
    <source>
        <dbReference type="ARBA" id="ARBA00022801"/>
    </source>
</evidence>
<dbReference type="InterPro" id="IPR000209">
    <property type="entry name" value="Peptidase_S8/S53_dom"/>
</dbReference>
<dbReference type="PRINTS" id="PR00723">
    <property type="entry name" value="SUBTILISIN"/>
</dbReference>
<feature type="domain" description="Cadherin" evidence="5">
    <location>
        <begin position="819"/>
        <end position="902"/>
    </location>
</feature>
<gene>
    <name evidence="6" type="ORF">LCGC14_0794110</name>
</gene>
<dbReference type="PROSITE" id="PS51892">
    <property type="entry name" value="SUBTILASE"/>
    <property type="match status" value="1"/>
</dbReference>
<dbReference type="SMART" id="SM00112">
    <property type="entry name" value="CA"/>
    <property type="match status" value="4"/>
</dbReference>
<dbReference type="PANTHER" id="PTHR43806">
    <property type="entry name" value="PEPTIDASE S8"/>
    <property type="match status" value="1"/>
</dbReference>
<dbReference type="InterPro" id="IPR022398">
    <property type="entry name" value="Peptidase_S8_His-AS"/>
</dbReference>
<dbReference type="GO" id="GO:0007156">
    <property type="term" value="P:homophilic cell adhesion via plasma membrane adhesion molecules"/>
    <property type="evidence" value="ECO:0007669"/>
    <property type="project" value="InterPro"/>
</dbReference>
<sequence>MPELKEYIIRVQNKSDVDGLVTELQSWGVTVDHVYKRAMFGVCAKLTTLLVNWYKNDARVISIEESATFESSDRQDNAPAHLDRIDQTDLPLSGSFTFSSDGTGVTAYIIDSGAIFNHIEFEGRISPVDKIGFPGTPFDPFSSGGIDEFGHGTHVAGIIGSKTYGVTKKVVMKTAKVFNRTGFTTSGTIIAAIDAVIEDYTNAGKPASLCNMSLGAPVSSTAPETSVETAVLAMISEGITVVVAAGNNNTDVENFQPARLPEVITVGAVDDTDSRAVFSNFGNSEGSVLNPGGEFGTFDDAASNTGSAVDVFAPGTNIISTWIPEPGETDGVNTLSGTSMASPVVAGVAALVLENAPSALPALVQSDIVSFATSGKVTNIPGGTTDKLIFSIFVDHVIEWITPAGNVDFPEGQTLNIPLEAIGFTGNAVGFSLVSGTLPPGITLNGVTGLLSGVAAAVTVDTISTFTIRASDTVVFENRTFSITIVDNPLPPVWQTSPNLGSIEEGGTIAIQLTAVSLNDAPIVYSGSLPHGWFVSTTGFVTGIAPLVVNVDFETNFTVTADDGILSTPRTFLITIAQNDDFLPPAEPRWITPEGSIGEVIDTNVFNFQLEAIDENFDPLPLKYFLTLQTADGSTFGPVGELPPGLLLGEDTGLISGTFFSNTLDEVLDFTFAVFLSDGANIVARTFTIRTRKQAENLPPEWVTPQGSLGLVVAGSFATFTVAATDPDSGPNDLTYFLSSGSLPPGFSIDANSGEISGVAVLVASDEFFPFILGVTDGEDTVVRSFSLLVEKLNSRPEWVTPEGLLLRINEGQLAVITLEATDPEDDQLTFSIVSGVLPPDLILNPNTGSISGSISDVTEDTTFSFTVRVDDSLSNSLGEELFADRDFFIEVIDGILNTNRPPEWITPEGVLTQANEGQAYFFQLEATDPDNGPQLLNYTLNAGSLPNGLALNAISGVISGFPNDPDTMDTVSIFIVRVSDGAAFALRTFSIETIDTGILNNPPEWITPAGSLGQFDESQPMFFNLQAVDPDDDDVTFSIVSGALPTGLTLDTDTGQISGTPAQVASDTIFNFDVRAEDPEGLFADRSFSLEILNVLNIPPVWVTPSGLLGEFDEEVSLNINLVAVDPDASPQPLEYNVTSGTLPPGLTLDINTGVISGTPDPVAVDTQFDFDITVNDGVAFVPQMFSIIIKDVIAFVGDTADLNVVLTGELRQNWQNWNDSALIPDVDIFQLGDPDFGRRAPEPADPNDPAEFPKIFVTNKLHTADPDVIFGLFGPHHRTFKVLIGPMNSASVRNLAGDIIYDVIYLRVIDPQEGSAFDITTPPGQIGQFVSKNFSHLRTELSTFANSEELPDWMTTEQILGDPESIIGYIPALEVAFVDPGKGAGIVELLNEITITIITLPSSETRFDVGEFSGNKIDVVISSSSTIIIDGVTVNLSTSDTLSDVADKINIASIPGVTATVTVGTEFTGTELLEGLVLTLTYTGSSVTLSGTALIELGFVSGEIIRAILDGDATTFDKIAGVEIQINKGLGLRFLGQAITVDRYLFEDSVDNVGWIKFNPDTPNPVWTTLVGQLPDETTTFVDTDVVLIQLLAESPIAEPLVFTLLSGSLPNGLSLDLVTGVISGTVDVNVTASQNFHFSIRVKDDEENFADRGFDIVIDP</sequence>
<dbReference type="InterPro" id="IPR002126">
    <property type="entry name" value="Cadherin-like_dom"/>
</dbReference>
<dbReference type="Gene3D" id="3.40.50.200">
    <property type="entry name" value="Peptidase S8/S53 domain"/>
    <property type="match status" value="1"/>
</dbReference>
<evidence type="ECO:0000256" key="2">
    <source>
        <dbReference type="ARBA" id="ARBA00022670"/>
    </source>
</evidence>
<dbReference type="CDD" id="cd04077">
    <property type="entry name" value="Peptidases_S8_PCSK9_ProteinaseK_like"/>
    <property type="match status" value="1"/>
</dbReference>
<dbReference type="PROSITE" id="PS00137">
    <property type="entry name" value="SUBTILASE_HIS"/>
    <property type="match status" value="1"/>
</dbReference>
<dbReference type="InterPro" id="IPR013783">
    <property type="entry name" value="Ig-like_fold"/>
</dbReference>
<dbReference type="InterPro" id="IPR034193">
    <property type="entry name" value="PCSK9_ProteinaseK-like"/>
</dbReference>